<evidence type="ECO:0000313" key="3">
    <source>
        <dbReference type="Proteomes" id="UP001174909"/>
    </source>
</evidence>
<feature type="region of interest" description="Disordered" evidence="1">
    <location>
        <begin position="1"/>
        <end position="38"/>
    </location>
</feature>
<evidence type="ECO:0000256" key="1">
    <source>
        <dbReference type="SAM" id="MobiDB-lite"/>
    </source>
</evidence>
<accession>A0AA35T7E2</accession>
<dbReference type="Proteomes" id="UP001174909">
    <property type="component" value="Unassembled WGS sequence"/>
</dbReference>
<feature type="non-terminal residue" evidence="2">
    <location>
        <position position="141"/>
    </location>
</feature>
<feature type="compositionally biased region" description="Low complexity" evidence="1">
    <location>
        <begin position="29"/>
        <end position="38"/>
    </location>
</feature>
<name>A0AA35T7E2_GEOBA</name>
<sequence length="141" mass="15102">VGSSRGLSLTSRLDSPPSTPLGQGNVFHGSSPSSISSAGSEIAGISAKLDQVLAAFSGQSQLLAETKQEGINQREQLVVLSAELKELKETVTTLKHGSILSQSSKESHLLYQLRSRHYTTKLLMRCSSMAQNSIHVRGIKL</sequence>
<protein>
    <submittedName>
        <fullName evidence="2">Uncharacterized protein</fullName>
    </submittedName>
</protein>
<reference evidence="2" key="1">
    <citation type="submission" date="2023-03" db="EMBL/GenBank/DDBJ databases">
        <authorList>
            <person name="Steffen K."/>
            <person name="Cardenas P."/>
        </authorList>
    </citation>
    <scope>NUCLEOTIDE SEQUENCE</scope>
</reference>
<comment type="caution">
    <text evidence="2">The sequence shown here is derived from an EMBL/GenBank/DDBJ whole genome shotgun (WGS) entry which is preliminary data.</text>
</comment>
<evidence type="ECO:0000313" key="2">
    <source>
        <dbReference type="EMBL" id="CAI8043145.1"/>
    </source>
</evidence>
<dbReference type="EMBL" id="CASHTH010003306">
    <property type="protein sequence ID" value="CAI8043145.1"/>
    <property type="molecule type" value="Genomic_DNA"/>
</dbReference>
<gene>
    <name evidence="2" type="ORF">GBAR_LOCUS23939</name>
</gene>
<dbReference type="AlphaFoldDB" id="A0AA35T7E2"/>
<proteinExistence type="predicted"/>
<feature type="compositionally biased region" description="Low complexity" evidence="1">
    <location>
        <begin position="1"/>
        <end position="15"/>
    </location>
</feature>
<keyword evidence="3" id="KW-1185">Reference proteome</keyword>
<organism evidence="2 3">
    <name type="scientific">Geodia barretti</name>
    <name type="common">Barrett's horny sponge</name>
    <dbReference type="NCBI Taxonomy" id="519541"/>
    <lineage>
        <taxon>Eukaryota</taxon>
        <taxon>Metazoa</taxon>
        <taxon>Porifera</taxon>
        <taxon>Demospongiae</taxon>
        <taxon>Heteroscleromorpha</taxon>
        <taxon>Tetractinellida</taxon>
        <taxon>Astrophorina</taxon>
        <taxon>Geodiidae</taxon>
        <taxon>Geodia</taxon>
    </lineage>
</organism>